<protein>
    <submittedName>
        <fullName evidence="1">Uncharacterized protein</fullName>
    </submittedName>
</protein>
<gene>
    <name evidence="1" type="ORF">PITCH_A110002</name>
</gene>
<name>A0A445MR17_9BACT</name>
<sequence>MGERNNKVAFIRTTRQVPAYINSPAHLSVRQVLTHRYKGIPFIIVNMNFCYLTESTNPIVFKGNDNEVPHGNPK</sequence>
<dbReference type="AlphaFoldDB" id="A0A445MR17"/>
<dbReference type="EMBL" id="OJIN01000013">
    <property type="protein sequence ID" value="SPD71900.1"/>
    <property type="molecule type" value="Genomic_DNA"/>
</dbReference>
<reference evidence="1" key="1">
    <citation type="submission" date="2018-01" db="EMBL/GenBank/DDBJ databases">
        <authorList>
            <person name="Regsiter A."/>
            <person name="William W."/>
        </authorList>
    </citation>
    <scope>NUCLEOTIDE SEQUENCE</scope>
    <source>
        <strain evidence="1">TRIP AH-1</strain>
    </source>
</reference>
<evidence type="ECO:0000313" key="1">
    <source>
        <dbReference type="EMBL" id="SPD71900.1"/>
    </source>
</evidence>
<proteinExistence type="predicted"/>
<organism evidence="1">
    <name type="scientific">uncultured Desulfobacterium sp</name>
    <dbReference type="NCBI Taxonomy" id="201089"/>
    <lineage>
        <taxon>Bacteria</taxon>
        <taxon>Pseudomonadati</taxon>
        <taxon>Thermodesulfobacteriota</taxon>
        <taxon>Desulfobacteria</taxon>
        <taxon>Desulfobacterales</taxon>
        <taxon>Desulfobacteriaceae</taxon>
        <taxon>Desulfobacterium</taxon>
        <taxon>environmental samples</taxon>
    </lineage>
</organism>
<accession>A0A445MR17</accession>